<accession>X0TCK4</accession>
<comment type="caution">
    <text evidence="1">The sequence shown here is derived from an EMBL/GenBank/DDBJ whole genome shotgun (WGS) entry which is preliminary data.</text>
</comment>
<proteinExistence type="predicted"/>
<gene>
    <name evidence="1" type="ORF">S01H1_15499</name>
</gene>
<protein>
    <submittedName>
        <fullName evidence="1">Uncharacterized protein</fullName>
    </submittedName>
</protein>
<reference evidence="1" key="1">
    <citation type="journal article" date="2014" name="Front. Microbiol.">
        <title>High frequency of phylogenetically diverse reductive dehalogenase-homologous genes in deep subseafloor sedimentary metagenomes.</title>
        <authorList>
            <person name="Kawai M."/>
            <person name="Futagami T."/>
            <person name="Toyoda A."/>
            <person name="Takaki Y."/>
            <person name="Nishi S."/>
            <person name="Hori S."/>
            <person name="Arai W."/>
            <person name="Tsubouchi T."/>
            <person name="Morono Y."/>
            <person name="Uchiyama I."/>
            <person name="Ito T."/>
            <person name="Fujiyama A."/>
            <person name="Inagaki F."/>
            <person name="Takami H."/>
        </authorList>
    </citation>
    <scope>NUCLEOTIDE SEQUENCE</scope>
    <source>
        <strain evidence="1">Expedition CK06-06</strain>
    </source>
</reference>
<sequence length="106" mass="11394">MIIPWSKISDSNDQFGGKIFRGIVSDDARLNWESRIPDIARLSESVAADPALAAQLGGRAAEFSEVTSKSTRGAIEQFIGELAMADWIDGQRQTIGEIAQVSGVLS</sequence>
<organism evidence="1">
    <name type="scientific">marine sediment metagenome</name>
    <dbReference type="NCBI Taxonomy" id="412755"/>
    <lineage>
        <taxon>unclassified sequences</taxon>
        <taxon>metagenomes</taxon>
        <taxon>ecological metagenomes</taxon>
    </lineage>
</organism>
<dbReference type="AlphaFoldDB" id="X0TCK4"/>
<evidence type="ECO:0000313" key="1">
    <source>
        <dbReference type="EMBL" id="GAF73805.1"/>
    </source>
</evidence>
<name>X0TCK4_9ZZZZ</name>
<dbReference type="EMBL" id="BARS01008089">
    <property type="protein sequence ID" value="GAF73805.1"/>
    <property type="molecule type" value="Genomic_DNA"/>
</dbReference>
<feature type="non-terminal residue" evidence="1">
    <location>
        <position position="106"/>
    </location>
</feature>